<dbReference type="InterPro" id="IPR043502">
    <property type="entry name" value="DNA/RNA_pol_sf"/>
</dbReference>
<evidence type="ECO:0000256" key="2">
    <source>
        <dbReference type="ARBA" id="ARBA00022884"/>
    </source>
</evidence>
<protein>
    <recommendedName>
        <fullName evidence="5">Reverse transcriptase/retrotransposon-derived protein RNase H-like domain-containing protein</fullName>
    </recommendedName>
</protein>
<keyword evidence="7" id="KW-1185">Reference proteome</keyword>
<dbReference type="SUPFAM" id="SSF50630">
    <property type="entry name" value="Acid proteases"/>
    <property type="match status" value="1"/>
</dbReference>
<dbReference type="Gene3D" id="2.40.70.10">
    <property type="entry name" value="Acid Proteases"/>
    <property type="match status" value="1"/>
</dbReference>
<keyword evidence="1" id="KW-0460">Magnesium</keyword>
<evidence type="ECO:0000256" key="4">
    <source>
        <dbReference type="SAM" id="MobiDB-lite"/>
    </source>
</evidence>
<sequence>MRNVQTLAEAVAVSKSFVEYKDSRKDNKSGGSKGKGLHKARECQGRQKLNAIIASGCESKGDEAQMRSLRIVGIVKVAFKVEKGSDVDKVSTLPRPKGTLRFVEALVNGKASRALVDTGASHNLIAKEEASKLGVNYAKKPGTLKTINASPMLIPGVSKKVPRRLGGWSGTVDLTIVNMDDFSLVLGLEFMDSMRSFAFERDRSMSIVKDYGEWSVPITREEVEAKIISAILLKKGQATFLATLVEDEPHGGEVLQSSPKCLKTFDDLKCAVTEEPTLALSDYSKSFELHTNASNFSIKGVLMQERHPVAYEFHKLNDTEKRYTKKLSPKQARGQDILAEFDYTIEYKPSKVNVVADALSRKAILVSASSIPSNILRWIKEDGLSMIPWTRGS</sequence>
<dbReference type="PANTHER" id="PTHR34072:SF41">
    <property type="entry name" value="REVERSE TRANSCRIPTASE_RETROTRANSPOSON-DERIVED PROTEIN RNASE H-LIKE DOMAIN-CONTAINING PROTEIN"/>
    <property type="match status" value="1"/>
</dbReference>
<dbReference type="InterPro" id="IPR021109">
    <property type="entry name" value="Peptidase_aspartic_dom_sf"/>
</dbReference>
<evidence type="ECO:0000256" key="1">
    <source>
        <dbReference type="ARBA" id="ARBA00022842"/>
    </source>
</evidence>
<name>A0A803N1F8_CHEQI</name>
<dbReference type="Pfam" id="PF13975">
    <property type="entry name" value="gag-asp_proteas"/>
    <property type="match status" value="1"/>
</dbReference>
<dbReference type="Gramene" id="AUR62038792-RA">
    <property type="protein sequence ID" value="AUR62038792-RA:cds"/>
    <property type="gene ID" value="AUR62038792"/>
</dbReference>
<dbReference type="GO" id="GO:0003723">
    <property type="term" value="F:RNA binding"/>
    <property type="evidence" value="ECO:0007669"/>
    <property type="project" value="UniProtKB-KW"/>
</dbReference>
<reference evidence="6" key="2">
    <citation type="submission" date="2021-03" db="UniProtKB">
        <authorList>
            <consortium name="EnsemblPlants"/>
        </authorList>
    </citation>
    <scope>IDENTIFICATION</scope>
</reference>
<dbReference type="GO" id="GO:0004190">
    <property type="term" value="F:aspartic-type endopeptidase activity"/>
    <property type="evidence" value="ECO:0007669"/>
    <property type="project" value="InterPro"/>
</dbReference>
<evidence type="ECO:0000313" key="6">
    <source>
        <dbReference type="EnsemblPlants" id="AUR62038792-RA:cds"/>
    </source>
</evidence>
<organism evidence="6 7">
    <name type="scientific">Chenopodium quinoa</name>
    <name type="common">Quinoa</name>
    <dbReference type="NCBI Taxonomy" id="63459"/>
    <lineage>
        <taxon>Eukaryota</taxon>
        <taxon>Viridiplantae</taxon>
        <taxon>Streptophyta</taxon>
        <taxon>Embryophyta</taxon>
        <taxon>Tracheophyta</taxon>
        <taxon>Spermatophyta</taxon>
        <taxon>Magnoliopsida</taxon>
        <taxon>eudicotyledons</taxon>
        <taxon>Gunneridae</taxon>
        <taxon>Pentapetalae</taxon>
        <taxon>Caryophyllales</taxon>
        <taxon>Chenopodiaceae</taxon>
        <taxon>Chenopodioideae</taxon>
        <taxon>Atripliceae</taxon>
        <taxon>Chenopodium</taxon>
    </lineage>
</organism>
<proteinExistence type="predicted"/>
<evidence type="ECO:0000256" key="3">
    <source>
        <dbReference type="ARBA" id="ARBA00022908"/>
    </source>
</evidence>
<dbReference type="Proteomes" id="UP000596660">
    <property type="component" value="Unplaced"/>
</dbReference>
<dbReference type="PANTHER" id="PTHR34072">
    <property type="entry name" value="ENZYMATIC POLYPROTEIN-RELATED"/>
    <property type="match status" value="1"/>
</dbReference>
<dbReference type="InterPro" id="IPR001969">
    <property type="entry name" value="Aspartic_peptidase_AS"/>
</dbReference>
<dbReference type="AlphaFoldDB" id="A0A803N1F8"/>
<evidence type="ECO:0000313" key="7">
    <source>
        <dbReference type="Proteomes" id="UP000596660"/>
    </source>
</evidence>
<dbReference type="Pfam" id="PF17919">
    <property type="entry name" value="RT_RNaseH_2"/>
    <property type="match status" value="1"/>
</dbReference>
<keyword evidence="2" id="KW-0694">RNA-binding</keyword>
<feature type="region of interest" description="Disordered" evidence="4">
    <location>
        <begin position="22"/>
        <end position="41"/>
    </location>
</feature>
<feature type="domain" description="Reverse transcriptase/retrotransposon-derived protein RNase H-like" evidence="5">
    <location>
        <begin position="259"/>
        <end position="324"/>
    </location>
</feature>
<evidence type="ECO:0000259" key="5">
    <source>
        <dbReference type="Pfam" id="PF17919"/>
    </source>
</evidence>
<accession>A0A803N1F8</accession>
<dbReference type="GO" id="GO:0006508">
    <property type="term" value="P:proteolysis"/>
    <property type="evidence" value="ECO:0007669"/>
    <property type="project" value="InterPro"/>
</dbReference>
<reference evidence="6" key="1">
    <citation type="journal article" date="2017" name="Nature">
        <title>The genome of Chenopodium quinoa.</title>
        <authorList>
            <person name="Jarvis D.E."/>
            <person name="Ho Y.S."/>
            <person name="Lightfoot D.J."/>
            <person name="Schmoeckel S.M."/>
            <person name="Li B."/>
            <person name="Borm T.J.A."/>
            <person name="Ohyanagi H."/>
            <person name="Mineta K."/>
            <person name="Michell C.T."/>
            <person name="Saber N."/>
            <person name="Kharbatia N.M."/>
            <person name="Rupper R.R."/>
            <person name="Sharp A.R."/>
            <person name="Dally N."/>
            <person name="Boughton B.A."/>
            <person name="Woo Y.H."/>
            <person name="Gao G."/>
            <person name="Schijlen E.G.W.M."/>
            <person name="Guo X."/>
            <person name="Momin A.A."/>
            <person name="Negrao S."/>
            <person name="Al-Babili S."/>
            <person name="Gehring C."/>
            <person name="Roessner U."/>
            <person name="Jung C."/>
            <person name="Murphy K."/>
            <person name="Arold S.T."/>
            <person name="Gojobori T."/>
            <person name="van der Linden C.G."/>
            <person name="van Loo E.N."/>
            <person name="Jellen E.N."/>
            <person name="Maughan P.J."/>
            <person name="Tester M."/>
        </authorList>
    </citation>
    <scope>NUCLEOTIDE SEQUENCE [LARGE SCALE GENOMIC DNA]</scope>
    <source>
        <strain evidence="6">cv. PI 614886</strain>
    </source>
</reference>
<dbReference type="EnsemblPlants" id="AUR62038792-RA">
    <property type="protein sequence ID" value="AUR62038792-RA:cds"/>
    <property type="gene ID" value="AUR62038792"/>
</dbReference>
<dbReference type="PROSITE" id="PS00141">
    <property type="entry name" value="ASP_PROTEASE"/>
    <property type="match status" value="1"/>
</dbReference>
<dbReference type="GO" id="GO:0015074">
    <property type="term" value="P:DNA integration"/>
    <property type="evidence" value="ECO:0007669"/>
    <property type="project" value="UniProtKB-KW"/>
</dbReference>
<dbReference type="CDD" id="cd00303">
    <property type="entry name" value="retropepsin_like"/>
    <property type="match status" value="1"/>
</dbReference>
<dbReference type="SUPFAM" id="SSF56672">
    <property type="entry name" value="DNA/RNA polymerases"/>
    <property type="match status" value="1"/>
</dbReference>
<dbReference type="InterPro" id="IPR041577">
    <property type="entry name" value="RT_RNaseH_2"/>
</dbReference>
<keyword evidence="3" id="KW-0229">DNA integration</keyword>